<keyword evidence="7 12" id="KW-0378">Hydrolase</keyword>
<evidence type="ECO:0000259" key="15">
    <source>
        <dbReference type="Pfam" id="PF17189"/>
    </source>
</evidence>
<dbReference type="GO" id="GO:0005774">
    <property type="term" value="C:vacuolar membrane"/>
    <property type="evidence" value="ECO:0007669"/>
    <property type="project" value="UniProtKB-ARBA"/>
</dbReference>
<dbReference type="GO" id="GO:0030163">
    <property type="term" value="P:protein catabolic process"/>
    <property type="evidence" value="ECO:0007669"/>
    <property type="project" value="UniProtKB-ARBA"/>
</dbReference>
<dbReference type="InterPro" id="IPR017853">
    <property type="entry name" value="GH"/>
</dbReference>
<dbReference type="Pfam" id="PF02055">
    <property type="entry name" value="Glyco_hydro_30"/>
    <property type="match status" value="2"/>
</dbReference>
<dbReference type="InterPro" id="IPR033452">
    <property type="entry name" value="GH30_C"/>
</dbReference>
<dbReference type="Pfam" id="PF17189">
    <property type="entry name" value="Glyco_hydro_30C"/>
    <property type="match status" value="2"/>
</dbReference>
<dbReference type="GO" id="GO:0005102">
    <property type="term" value="F:signaling receptor binding"/>
    <property type="evidence" value="ECO:0007669"/>
    <property type="project" value="UniProtKB-ARBA"/>
</dbReference>
<keyword evidence="12" id="KW-0326">Glycosidase</keyword>
<evidence type="ECO:0000256" key="1">
    <source>
        <dbReference type="ARBA" id="ARBA00001013"/>
    </source>
</evidence>
<evidence type="ECO:0000256" key="11">
    <source>
        <dbReference type="ARBA" id="ARBA00051345"/>
    </source>
</evidence>
<dbReference type="GO" id="GO:0008202">
    <property type="term" value="P:steroid metabolic process"/>
    <property type="evidence" value="ECO:0007669"/>
    <property type="project" value="UniProtKB-ARBA"/>
</dbReference>
<evidence type="ECO:0000256" key="13">
    <source>
        <dbReference type="SAM" id="MobiDB-lite"/>
    </source>
</evidence>
<evidence type="ECO:0000256" key="9">
    <source>
        <dbReference type="ARBA" id="ARBA00023098"/>
    </source>
</evidence>
<reference evidence="16 17" key="1">
    <citation type="journal article" date="2015" name="Nat. Commun.">
        <title>Outbred genome sequencing and CRISPR/Cas9 gene editing in butterflies.</title>
        <authorList>
            <person name="Li X."/>
            <person name="Fan D."/>
            <person name="Zhang W."/>
            <person name="Liu G."/>
            <person name="Zhang L."/>
            <person name="Zhao L."/>
            <person name="Fang X."/>
            <person name="Chen L."/>
            <person name="Dong Y."/>
            <person name="Chen Y."/>
            <person name="Ding Y."/>
            <person name="Zhao R."/>
            <person name="Feng M."/>
            <person name="Zhu Y."/>
            <person name="Feng Y."/>
            <person name="Jiang X."/>
            <person name="Zhu D."/>
            <person name="Xiang H."/>
            <person name="Feng X."/>
            <person name="Li S."/>
            <person name="Wang J."/>
            <person name="Zhang G."/>
            <person name="Kronforst M.R."/>
            <person name="Wang W."/>
        </authorList>
    </citation>
    <scope>NUCLEOTIDE SEQUENCE [LARGE SCALE GENOMIC DNA]</scope>
    <source>
        <strain evidence="16">Ya'a_city_454_Pm</strain>
        <tissue evidence="16">Whole body</tissue>
    </source>
</reference>
<dbReference type="GO" id="GO:0006066">
    <property type="term" value="P:alcohol metabolic process"/>
    <property type="evidence" value="ECO:0007669"/>
    <property type="project" value="UniProtKB-ARBA"/>
</dbReference>
<keyword evidence="6" id="KW-0732">Signal</keyword>
<accession>A0A0N1IF15</accession>
<evidence type="ECO:0000256" key="4">
    <source>
        <dbReference type="ARBA" id="ARBA00005382"/>
    </source>
</evidence>
<dbReference type="Gene3D" id="2.60.40.1180">
    <property type="entry name" value="Golgi alpha-mannosidase II"/>
    <property type="match status" value="2"/>
</dbReference>
<feature type="domain" description="Glycosyl hydrolase family 30 beta sandwich" evidence="15">
    <location>
        <begin position="1344"/>
        <end position="1389"/>
    </location>
</feature>
<dbReference type="GO" id="GO:0006914">
    <property type="term" value="P:autophagy"/>
    <property type="evidence" value="ECO:0007669"/>
    <property type="project" value="UniProtKB-ARBA"/>
</dbReference>
<dbReference type="GO" id="GO:0010605">
    <property type="term" value="P:negative regulation of macromolecule metabolic process"/>
    <property type="evidence" value="ECO:0007669"/>
    <property type="project" value="UniProtKB-ARBA"/>
</dbReference>
<evidence type="ECO:0000259" key="14">
    <source>
        <dbReference type="Pfam" id="PF02055"/>
    </source>
</evidence>
<keyword evidence="17" id="KW-1185">Reference proteome</keyword>
<dbReference type="GO" id="GO:0042391">
    <property type="term" value="P:regulation of membrane potential"/>
    <property type="evidence" value="ECO:0007669"/>
    <property type="project" value="UniProtKB-ARBA"/>
</dbReference>
<evidence type="ECO:0000256" key="7">
    <source>
        <dbReference type="ARBA" id="ARBA00022801"/>
    </source>
</evidence>
<dbReference type="SUPFAM" id="SSF51445">
    <property type="entry name" value="(Trans)glycosidases"/>
    <property type="match status" value="3"/>
</dbReference>
<evidence type="ECO:0000256" key="2">
    <source>
        <dbReference type="ARBA" id="ARBA00004760"/>
    </source>
</evidence>
<dbReference type="EC" id="3.2.1.45" evidence="5 12"/>
<proteinExistence type="inferred from homology"/>
<comment type="catalytic activity">
    <reaction evidence="11">
        <text>an N-acyl-1-beta-D-glucosyl-15-methylhexadecasphing-4-enine + H2O = an N-acyl-15-methylhexadecasphing-4-enine + D-glucose</text>
        <dbReference type="Rhea" id="RHEA:34755"/>
        <dbReference type="ChEBI" id="CHEBI:4167"/>
        <dbReference type="ChEBI" id="CHEBI:15377"/>
        <dbReference type="ChEBI" id="CHEBI:70815"/>
        <dbReference type="ChEBI" id="CHEBI:70846"/>
    </reaction>
    <physiologicalReaction direction="left-to-right" evidence="11">
        <dbReference type="Rhea" id="RHEA:34756"/>
    </physiologicalReaction>
</comment>
<name>A0A0N1IF15_PAPMA</name>
<feature type="compositionally biased region" description="Low complexity" evidence="13">
    <location>
        <begin position="402"/>
        <end position="418"/>
    </location>
</feature>
<dbReference type="InterPro" id="IPR013780">
    <property type="entry name" value="Glyco_hydro_b"/>
</dbReference>
<dbReference type="EMBL" id="KQ461178">
    <property type="protein sequence ID" value="KPJ07773.1"/>
    <property type="molecule type" value="Genomic_DNA"/>
</dbReference>
<dbReference type="PANTHER" id="PTHR11069">
    <property type="entry name" value="GLUCOSYLCERAMIDASE"/>
    <property type="match status" value="1"/>
</dbReference>
<dbReference type="InterPro" id="IPR001139">
    <property type="entry name" value="Glyco_hydro_30"/>
</dbReference>
<dbReference type="GO" id="GO:0016758">
    <property type="term" value="F:hexosyltransferase activity"/>
    <property type="evidence" value="ECO:0007669"/>
    <property type="project" value="UniProtKB-ARBA"/>
</dbReference>
<feature type="domain" description="Glycosyl hydrolase family 30 TIM-barrel" evidence="14">
    <location>
        <begin position="703"/>
        <end position="840"/>
    </location>
</feature>
<comment type="similarity">
    <text evidence="4 12">Belongs to the glycosyl hydrolase 30 family.</text>
</comment>
<gene>
    <name evidence="16" type="ORF">RR48_03486</name>
</gene>
<dbReference type="PANTHER" id="PTHR11069:SF23">
    <property type="entry name" value="LYSOSOMAL ACID GLUCOSYLCERAMIDASE"/>
    <property type="match status" value="1"/>
</dbReference>
<comment type="pathway">
    <text evidence="2">Lipid metabolism; sphingolipid metabolism.</text>
</comment>
<organism evidence="16 17">
    <name type="scientific">Papilio machaon</name>
    <name type="common">Old World swallowtail butterfly</name>
    <dbReference type="NCBI Taxonomy" id="76193"/>
    <lineage>
        <taxon>Eukaryota</taxon>
        <taxon>Metazoa</taxon>
        <taxon>Ecdysozoa</taxon>
        <taxon>Arthropoda</taxon>
        <taxon>Hexapoda</taxon>
        <taxon>Insecta</taxon>
        <taxon>Pterygota</taxon>
        <taxon>Neoptera</taxon>
        <taxon>Endopterygota</taxon>
        <taxon>Lepidoptera</taxon>
        <taxon>Glossata</taxon>
        <taxon>Ditrysia</taxon>
        <taxon>Papilionoidea</taxon>
        <taxon>Papilionidae</taxon>
        <taxon>Papilioninae</taxon>
        <taxon>Papilio</taxon>
    </lineage>
</organism>
<dbReference type="GO" id="GO:0005764">
    <property type="term" value="C:lysosome"/>
    <property type="evidence" value="ECO:0007669"/>
    <property type="project" value="UniProtKB-ARBA"/>
</dbReference>
<dbReference type="GO" id="GO:0004348">
    <property type="term" value="F:glucosylceramidase activity"/>
    <property type="evidence" value="ECO:0007669"/>
    <property type="project" value="UniProtKB-EC"/>
</dbReference>
<comment type="catalytic activity">
    <reaction evidence="1">
        <text>a beta-D-glucosyl-(1&lt;-&gt;1')-N-acylsphing-4-enine + H2O = an N-acylsphing-4-enine + D-glucose</text>
        <dbReference type="Rhea" id="RHEA:13269"/>
        <dbReference type="ChEBI" id="CHEBI:4167"/>
        <dbReference type="ChEBI" id="CHEBI:15377"/>
        <dbReference type="ChEBI" id="CHEBI:22801"/>
        <dbReference type="ChEBI" id="CHEBI:52639"/>
        <dbReference type="EC" id="3.2.1.45"/>
    </reaction>
    <physiologicalReaction direction="left-to-right" evidence="1">
        <dbReference type="Rhea" id="RHEA:13270"/>
    </physiologicalReaction>
</comment>
<dbReference type="Proteomes" id="UP000053240">
    <property type="component" value="Unassembled WGS sequence"/>
</dbReference>
<evidence type="ECO:0000256" key="3">
    <source>
        <dbReference type="ARBA" id="ARBA00004991"/>
    </source>
</evidence>
<evidence type="ECO:0000256" key="6">
    <source>
        <dbReference type="ARBA" id="ARBA00022729"/>
    </source>
</evidence>
<dbReference type="STRING" id="76193.A0A0N1IF15"/>
<evidence type="ECO:0000256" key="12">
    <source>
        <dbReference type="RuleBase" id="RU361188"/>
    </source>
</evidence>
<dbReference type="Gene3D" id="3.20.20.80">
    <property type="entry name" value="Glycosidases"/>
    <property type="match status" value="3"/>
</dbReference>
<dbReference type="GO" id="GO:0006680">
    <property type="term" value="P:glucosylceramide catabolic process"/>
    <property type="evidence" value="ECO:0007669"/>
    <property type="project" value="UniProtKB-ARBA"/>
</dbReference>
<feature type="region of interest" description="Disordered" evidence="13">
    <location>
        <begin position="402"/>
        <end position="433"/>
    </location>
</feature>
<comment type="pathway">
    <text evidence="3">Sphingolipid metabolism.</text>
</comment>
<sequence length="1398" mass="158482">MSSQASNSKYNTIIAPLNDNLKGPTLQDTFSLFKTPLQIPSLEEIKQGITDIIDAGQKESQDFQQTDFDPLNESSNRNSVLSNPLQLNFPKSNYLGKPLTDRYLRPFQNARNNIAGYKSILDTTSLKPLITEPFDYPSMLRGYPSSLASDRSNFAGNKNLKASSDATRISSLDDITRFFQNQNLLKPTNINLPKTNLLKSPSFNPQRINSLADDLKYRLDSLKPDFKQANHGNQLLGKPRSEKDDLLLTMSKKHEDMKQKLQALHFDFNDRLASMYKRLNDQKKIQSVNIPTFKTKDNILGLPKTASNKERTGQNLNSNSLAKLDNSFLSQPQLLQDHTSMKKKLTPKPKSIYKVKASTGPLKEKENGHISKYPNLSENHKLNMNKQKTFTPVSKVKISFNTTPKPFSSSSSNLQKSQDPIKIPSRLSESERTADLNSNLKDISKAFRSRFQPFIDLNHSPSELIETKHLNADLSNSEPRINSKQANSDFAQNLKQMQDTKKTESPLISNLREALKARLQNITNTHAKPFRSPVESTNLREDDAVVLPSNVKTSVLKKSKYEYELDTGTKYQTIEGFGTAATGSAGYNLNTLPAAAQDNLIRSYFSDEGLEYNMLRVPIGGCDFSLTEYAYNDLPVDDCRLTNYSLTCEDLNYKIPAIKKMMEVSKSPVHIVASTWSPPKWMKYFNERSPNCGFLKTEYFQTYADYHLKDHPKVLDYIDGLALHWYYDNDVPVQTLQKFQQNYPYLFTLSTEACEGYQSYAKNKVDLGSWERAENYIKDIFQNLNNNVVGWLDWNFCLDTNGGPNCMNNFVDSPIIVNSEKREFVKQPMFYAMGHFSKFIPRGSRRIRVKANCSPKCIDEAAFITPQNTIVFVVYNDSSKATRISVNVGEREIPLKLEAKSITTVEFNNEDCQCKSNTTSITVHASSNPVVLKLKAARKVCIDVLKVNPTKTHQKIQGFGGGITDSAGINLFSLPPNMQQDIINSYYSERGIEYNMGRVPIGGCDFSTHLYAYNEYPINDTYLTNYTLSYEDYNYKIPIIQAIMNVSTAPLQLVGTVWSPPGWMKDNYGDSGVNRLKDEYMGTYALYFLKFLQLYKENKIPFWAITTTNEPLNGVIPLGEFQHLGWTVKRMGEWIKNDLGPMLRNSSFKDVKILAVDDQRYSIPMWFNVLLQLVPEAEEYIDGVAVHYYLDNITPASILQETVKSYPKKFVISTEACTGFTGPTDQRVVLGAWDRAETYIIDILENLLNNGVGWIDWNICLDMIGGPNWVQNYVDSPIIVNAEKKEFYKQPMFYALGQVTKFVKRHSHRIEMTNVTVCPNSKDTDEASENVFICNSDGNDPVYNSAAFLTPENTIVVIIYNRGDAKNVVISARDKEAVVELEASSITTVEFQNEDVNK</sequence>
<dbReference type="PRINTS" id="PR00843">
    <property type="entry name" value="GLHYDRLASE30"/>
</dbReference>
<dbReference type="GO" id="GO:0016241">
    <property type="term" value="P:regulation of macroautophagy"/>
    <property type="evidence" value="ECO:0007669"/>
    <property type="project" value="UniProtKB-ARBA"/>
</dbReference>
<evidence type="ECO:0000313" key="17">
    <source>
        <dbReference type="Proteomes" id="UP000053240"/>
    </source>
</evidence>
<evidence type="ECO:0000256" key="8">
    <source>
        <dbReference type="ARBA" id="ARBA00022919"/>
    </source>
</evidence>
<dbReference type="GO" id="GO:0007040">
    <property type="term" value="P:lysosome organization"/>
    <property type="evidence" value="ECO:0007669"/>
    <property type="project" value="UniProtKB-ARBA"/>
</dbReference>
<feature type="domain" description="Glycosyl hydrolase family 30 beta sandwich" evidence="15">
    <location>
        <begin position="843"/>
        <end position="905"/>
    </location>
</feature>
<dbReference type="InterPro" id="IPR033453">
    <property type="entry name" value="Glyco_hydro_30_TIM-barrel"/>
</dbReference>
<evidence type="ECO:0000313" key="16">
    <source>
        <dbReference type="EMBL" id="KPJ07773.1"/>
    </source>
</evidence>
<dbReference type="GO" id="GO:0051246">
    <property type="term" value="P:regulation of protein metabolic process"/>
    <property type="evidence" value="ECO:0007669"/>
    <property type="project" value="UniProtKB-ARBA"/>
</dbReference>
<feature type="domain" description="Glycosyl hydrolase family 30 TIM-barrel" evidence="14">
    <location>
        <begin position="956"/>
        <end position="1303"/>
    </location>
</feature>
<dbReference type="InParanoid" id="A0A0N1IF15"/>
<protein>
    <recommendedName>
        <fullName evidence="5 12">Glucosylceramidase</fullName>
        <ecNumber evidence="5 12">3.2.1.45</ecNumber>
    </recommendedName>
</protein>
<dbReference type="GO" id="GO:0032006">
    <property type="term" value="P:regulation of TOR signaling"/>
    <property type="evidence" value="ECO:0007669"/>
    <property type="project" value="UniProtKB-ARBA"/>
</dbReference>
<dbReference type="FunFam" id="3.20.20.80:FF:000030">
    <property type="entry name" value="Lysosomal acid glucosylceramidase"/>
    <property type="match status" value="1"/>
</dbReference>
<keyword evidence="8 12" id="KW-0746">Sphingolipid metabolism</keyword>
<evidence type="ECO:0000256" key="5">
    <source>
        <dbReference type="ARBA" id="ARBA00012658"/>
    </source>
</evidence>
<keyword evidence="9 12" id="KW-0443">Lipid metabolism</keyword>
<comment type="catalytic activity">
    <reaction evidence="10">
        <text>a beta-D-glucosylceramide + H2O = an N-acyl-sphingoid base + D-glucose</text>
        <dbReference type="Rhea" id="RHEA:81447"/>
        <dbReference type="ChEBI" id="CHEBI:4167"/>
        <dbReference type="ChEBI" id="CHEBI:15377"/>
        <dbReference type="ChEBI" id="CHEBI:83264"/>
        <dbReference type="ChEBI" id="CHEBI:83273"/>
    </reaction>
    <physiologicalReaction direction="left-to-right" evidence="10">
        <dbReference type="Rhea" id="RHEA:81448"/>
    </physiologicalReaction>
</comment>
<evidence type="ECO:0000256" key="10">
    <source>
        <dbReference type="ARBA" id="ARBA00050474"/>
    </source>
</evidence>